<gene>
    <name evidence="2" type="ORF">NEOCIP111885_00013</name>
</gene>
<reference evidence="2" key="1">
    <citation type="submission" date="2021-10" db="EMBL/GenBank/DDBJ databases">
        <authorList>
            <person name="Criscuolo A."/>
        </authorList>
    </citation>
    <scope>NUCLEOTIDE SEQUENCE</scope>
    <source>
        <strain evidence="2">CIP111885</strain>
    </source>
</reference>
<keyword evidence="3" id="KW-1185">Reference proteome</keyword>
<keyword evidence="1" id="KW-1133">Transmembrane helix</keyword>
<dbReference type="Proteomes" id="UP000789845">
    <property type="component" value="Unassembled WGS sequence"/>
</dbReference>
<evidence type="ECO:0000256" key="1">
    <source>
        <dbReference type="SAM" id="Phobius"/>
    </source>
</evidence>
<sequence length="144" mass="16162">MILKGKLPRMMKPVQVNLNSGKVFRFPIKSKGVLFMNLQAWLTPLLTMGRKKKKSGRGMMWASIISVIISAIALRGLKNGQMEMPTNPLKNKASKMSNTVDIQKFLTMKDRTVLAEFANEIAPKTNEDIQKVADNNNLNEDNSI</sequence>
<evidence type="ECO:0000313" key="3">
    <source>
        <dbReference type="Proteomes" id="UP000789845"/>
    </source>
</evidence>
<accession>A0A9C7G610</accession>
<comment type="caution">
    <text evidence="2">The sequence shown here is derived from an EMBL/GenBank/DDBJ whole genome shotgun (WGS) entry which is preliminary data.</text>
</comment>
<dbReference type="AlphaFoldDB" id="A0A9C7G610"/>
<proteinExistence type="predicted"/>
<keyword evidence="1" id="KW-0472">Membrane</keyword>
<dbReference type="EMBL" id="CAKJTG010000001">
    <property type="protein sequence ID" value="CAG9606325.1"/>
    <property type="molecule type" value="Genomic_DNA"/>
</dbReference>
<protein>
    <submittedName>
        <fullName evidence="2">Uncharacterized protein</fullName>
    </submittedName>
</protein>
<evidence type="ECO:0000313" key="2">
    <source>
        <dbReference type="EMBL" id="CAG9606325.1"/>
    </source>
</evidence>
<feature type="transmembrane region" description="Helical" evidence="1">
    <location>
        <begin position="58"/>
        <end position="77"/>
    </location>
</feature>
<name>A0A9C7G610_9BACI</name>
<organism evidence="2 3">
    <name type="scientific">Pseudoneobacillus rhizosphaerae</name>
    <dbReference type="NCBI Taxonomy" id="2880968"/>
    <lineage>
        <taxon>Bacteria</taxon>
        <taxon>Bacillati</taxon>
        <taxon>Bacillota</taxon>
        <taxon>Bacilli</taxon>
        <taxon>Bacillales</taxon>
        <taxon>Bacillaceae</taxon>
        <taxon>Pseudoneobacillus</taxon>
    </lineage>
</organism>
<keyword evidence="1" id="KW-0812">Transmembrane</keyword>